<name>Q7T5S7_GVCL</name>
<keyword evidence="2" id="KW-1185">Reference proteome</keyword>
<proteinExistence type="predicted"/>
<dbReference type="OrthoDB" id="25391at10239"/>
<dbReference type="InterPro" id="IPR035222">
    <property type="entry name" value="NS3"/>
</dbReference>
<dbReference type="EMBL" id="AY229987">
    <property type="protein sequence ID" value="AAQ21607.1"/>
    <property type="molecule type" value="Genomic_DNA"/>
</dbReference>
<dbReference type="Pfam" id="PF17530">
    <property type="entry name" value="NS3"/>
    <property type="match status" value="1"/>
</dbReference>
<reference evidence="1 2" key="2">
    <citation type="journal article" date="1994" name="J. Gen. Virol.">
        <title>The granulin gene region of Cryptophlebia leucotreta granulosis virus: sequence analysis and phylogenetic considerations.</title>
        <authorList>
            <person name="Jehle J.A."/>
            <person name="Backhaus H."/>
        </authorList>
    </citation>
    <scope>NUCLEOTIDE SEQUENCE [LARGE SCALE GENOMIC DNA]</scope>
    <source>
        <strain evidence="1">CV3</strain>
    </source>
</reference>
<dbReference type="GeneID" id="1725010"/>
<organism evidence="1 2">
    <name type="scientific">Cryptophlebia leucotreta granulosis virus</name>
    <name type="common">ClGV</name>
    <name type="synonym">Cryptophlebia leucotreta granulovirus</name>
    <dbReference type="NCBI Taxonomy" id="35254"/>
    <lineage>
        <taxon>Viruses</taxon>
        <taxon>Viruses incertae sedis</taxon>
        <taxon>Naldaviricetes</taxon>
        <taxon>Lefavirales</taxon>
        <taxon>Baculoviridae</taxon>
        <taxon>Betabaculovirus</taxon>
        <taxon>Betabaculovirus cryleucotretae</taxon>
    </lineage>
</organism>
<protein>
    <submittedName>
        <fullName evidence="1">Uncharacterized protein</fullName>
    </submittedName>
</protein>
<reference evidence="1 2" key="3">
    <citation type="journal article" date="2002" name="J. Gen. Virol.">
        <title>The expansion of a hypervariable, non-hr ori-like region in the genome of Cryptophlebia leucotreta granulovirus provides in vivo evidence for the utilization of baculovirus non-hr oris during replication.</title>
        <authorList>
            <person name="Jehle J.A."/>
        </authorList>
    </citation>
    <scope>NUCLEOTIDE SEQUENCE [LARGE SCALE GENOMIC DNA]</scope>
    <source>
        <strain evidence="1">CV3</strain>
    </source>
</reference>
<sequence>MYRLSKCVKPLKFYPCKNENEISTDWESRFETWNWKKPTTLHTEMYNILFKYKTKYLINGAPYWCDQFKWFNYKRYIKFNQTGILKNLTEKDFEYYDINGYGSVGKTVCVKCYRENKFDHDYLIQDDIENRKLLYENEYFKKMIDIKNWCEICKRTPLFTLKPCNLDEETDDSDLEDTIDCYEPETDRFSDRFSDRFYYNNDKENIDPK</sequence>
<reference evidence="1 2" key="1">
    <citation type="journal article" date="1994" name="J. Gen. Virol.">
        <title>Genome organization of the DNA-binding protein gene region of Cryptophlebia leucotreta granulosis virus is closely related to that of nuclear polyhedrosis viruses.</title>
        <authorList>
            <person name="Jehle J.A."/>
            <person name="Backhaus H."/>
        </authorList>
    </citation>
    <scope>NUCLEOTIDE SEQUENCE [LARGE SCALE GENOMIC DNA]</scope>
    <source>
        <strain evidence="1">CV3</strain>
    </source>
</reference>
<dbReference type="Proteomes" id="UP000203359">
    <property type="component" value="Segment"/>
</dbReference>
<evidence type="ECO:0000313" key="1">
    <source>
        <dbReference type="EMBL" id="AAQ21607.1"/>
    </source>
</evidence>
<organismHost>
    <name type="scientific">Tortricidae</name>
    <dbReference type="NCBI Taxonomy" id="7139"/>
</organismHost>
<dbReference type="KEGG" id="vg:1725010"/>
<evidence type="ECO:0000313" key="2">
    <source>
        <dbReference type="Proteomes" id="UP000203359"/>
    </source>
</evidence>
<dbReference type="RefSeq" id="NP_891857.1">
    <property type="nucleotide sequence ID" value="NC_005068.1"/>
</dbReference>
<accession>Q7T5S7</accession>
<reference evidence="1 2" key="4">
    <citation type="journal article" date="2003" name="Virology">
        <title>The genome of the Cryptophlebia leucotreta granulovirus.</title>
        <authorList>
            <person name="Lange M."/>
            <person name="Jehle J.A."/>
        </authorList>
    </citation>
    <scope>NUCLEOTIDE SEQUENCE [LARGE SCALE GENOMIC DNA]</scope>
    <source>
        <strain evidence="1">CV3</strain>
    </source>
</reference>